<dbReference type="GO" id="GO:0005634">
    <property type="term" value="C:nucleus"/>
    <property type="evidence" value="ECO:0007669"/>
    <property type="project" value="TreeGrafter"/>
</dbReference>
<dbReference type="OrthoDB" id="10256309at2759"/>
<evidence type="ECO:0000256" key="2">
    <source>
        <dbReference type="SAM" id="SignalP"/>
    </source>
</evidence>
<dbReference type="Proteomes" id="UP000728185">
    <property type="component" value="Unassembled WGS sequence"/>
</dbReference>
<gene>
    <name evidence="3" type="ORF">FBUS_02739</name>
</gene>
<dbReference type="GO" id="GO:1990481">
    <property type="term" value="P:mRNA pseudouridine synthesis"/>
    <property type="evidence" value="ECO:0007669"/>
    <property type="project" value="TreeGrafter"/>
</dbReference>
<keyword evidence="4" id="KW-1185">Reference proteome</keyword>
<dbReference type="PANTHER" id="PTHR11142:SF4">
    <property type="entry name" value="PSEUDOURIDYLATE SYNTHASE 1 HOMOLOG"/>
    <property type="match status" value="1"/>
</dbReference>
<keyword evidence="2" id="KW-0732">Signal</keyword>
<dbReference type="GO" id="GO:0009982">
    <property type="term" value="F:pseudouridine synthase activity"/>
    <property type="evidence" value="ECO:0007669"/>
    <property type="project" value="InterPro"/>
</dbReference>
<dbReference type="EMBL" id="LUCM01000933">
    <property type="protein sequence ID" value="KAA0199762.1"/>
    <property type="molecule type" value="Genomic_DNA"/>
</dbReference>
<dbReference type="Gene3D" id="3.30.70.580">
    <property type="entry name" value="Pseudouridine synthase I, catalytic domain, N-terminal subdomain"/>
    <property type="match status" value="1"/>
</dbReference>
<dbReference type="InterPro" id="IPR001406">
    <property type="entry name" value="PsdUridine_synth_TruA"/>
</dbReference>
<organism evidence="3 4">
    <name type="scientific">Fasciolopsis buskii</name>
    <dbReference type="NCBI Taxonomy" id="27845"/>
    <lineage>
        <taxon>Eukaryota</taxon>
        <taxon>Metazoa</taxon>
        <taxon>Spiralia</taxon>
        <taxon>Lophotrochozoa</taxon>
        <taxon>Platyhelminthes</taxon>
        <taxon>Trematoda</taxon>
        <taxon>Digenea</taxon>
        <taxon>Plagiorchiida</taxon>
        <taxon>Echinostomata</taxon>
        <taxon>Echinostomatoidea</taxon>
        <taxon>Fasciolidae</taxon>
        <taxon>Fasciolopsis</taxon>
    </lineage>
</organism>
<dbReference type="PANTHER" id="PTHR11142">
    <property type="entry name" value="PSEUDOURIDYLATE SYNTHASE"/>
    <property type="match status" value="1"/>
</dbReference>
<reference evidence="3" key="1">
    <citation type="submission" date="2019-05" db="EMBL/GenBank/DDBJ databases">
        <title>Annotation for the trematode Fasciolopsis buski.</title>
        <authorList>
            <person name="Choi Y.-J."/>
        </authorList>
    </citation>
    <scope>NUCLEOTIDE SEQUENCE</scope>
    <source>
        <strain evidence="3">HT</strain>
        <tissue evidence="3">Whole worm</tissue>
    </source>
</reference>
<dbReference type="InterPro" id="IPR020094">
    <property type="entry name" value="TruA/RsuA/RluB/E/F_N"/>
</dbReference>
<evidence type="ECO:0000313" key="4">
    <source>
        <dbReference type="Proteomes" id="UP000728185"/>
    </source>
</evidence>
<feature type="chain" id="PRO_5034887948" evidence="2">
    <location>
        <begin position="21"/>
        <end position="153"/>
    </location>
</feature>
<feature type="signal peptide" evidence="2">
    <location>
        <begin position="1"/>
        <end position="20"/>
    </location>
</feature>
<evidence type="ECO:0000256" key="1">
    <source>
        <dbReference type="ARBA" id="ARBA00023235"/>
    </source>
</evidence>
<comment type="caution">
    <text evidence="3">The sequence shown here is derived from an EMBL/GenBank/DDBJ whole genome shotgun (WGS) entry which is preliminary data.</text>
</comment>
<proteinExistence type="predicted"/>
<dbReference type="GO" id="GO:0031119">
    <property type="term" value="P:tRNA pseudouridine synthesis"/>
    <property type="evidence" value="ECO:0007669"/>
    <property type="project" value="TreeGrafter"/>
</dbReference>
<dbReference type="GO" id="GO:0003723">
    <property type="term" value="F:RNA binding"/>
    <property type="evidence" value="ECO:0007669"/>
    <property type="project" value="InterPro"/>
</dbReference>
<sequence length="153" mass="17462">MRCNLIKALHILRIWIMSVGNHLTPKPLKRAGSPLPEDQPVCKVLVADSENVKVKKRMYALLMMYSGWGYFGMQRSPTHPTIEGELIKALISCGFLANNNPEEFRKVWFQRASKTDKSVSAIGQVCSMLVTPRRRRNQTESEFSSTRSHPDSW</sequence>
<keyword evidence="1" id="KW-0413">Isomerase</keyword>
<name>A0A8E0S8R0_9TREM</name>
<accession>A0A8E0S8R0</accession>
<dbReference type="SUPFAM" id="SSF55120">
    <property type="entry name" value="Pseudouridine synthase"/>
    <property type="match status" value="1"/>
</dbReference>
<dbReference type="AlphaFoldDB" id="A0A8E0S8R0"/>
<evidence type="ECO:0000313" key="3">
    <source>
        <dbReference type="EMBL" id="KAA0199762.1"/>
    </source>
</evidence>
<dbReference type="InterPro" id="IPR020103">
    <property type="entry name" value="PsdUridine_synth_cat_dom_sf"/>
</dbReference>
<protein>
    <submittedName>
        <fullName evidence="3">tRNA pseudouridine synthase A mitochondrial</fullName>
    </submittedName>
</protein>